<keyword evidence="2" id="KW-0645">Protease</keyword>
<dbReference type="GO" id="GO:0005829">
    <property type="term" value="C:cytosol"/>
    <property type="evidence" value="ECO:0007669"/>
    <property type="project" value="TreeGrafter"/>
</dbReference>
<evidence type="ECO:0000313" key="10">
    <source>
        <dbReference type="Proteomes" id="UP000271125"/>
    </source>
</evidence>
<dbReference type="InterPro" id="IPR035068">
    <property type="entry name" value="TldD/PmbA_N"/>
</dbReference>
<feature type="domain" description="Metalloprotease TldD/E C-terminal" evidence="7">
    <location>
        <begin position="223"/>
        <end position="455"/>
    </location>
</feature>
<dbReference type="SUPFAM" id="SSF111283">
    <property type="entry name" value="Putative modulator of DNA gyrase, PmbA/TldD"/>
    <property type="match status" value="1"/>
</dbReference>
<accession>A0A660SG16</accession>
<evidence type="ECO:0000259" key="7">
    <source>
        <dbReference type="Pfam" id="PF19289"/>
    </source>
</evidence>
<dbReference type="InterPro" id="IPR045569">
    <property type="entry name" value="Metalloprtase-TldD/E_C"/>
</dbReference>
<evidence type="ECO:0008006" key="11">
    <source>
        <dbReference type="Google" id="ProtNLM"/>
    </source>
</evidence>
<dbReference type="InterPro" id="IPR036059">
    <property type="entry name" value="TldD/PmbA_sf"/>
</dbReference>
<evidence type="ECO:0000259" key="6">
    <source>
        <dbReference type="Pfam" id="PF01523"/>
    </source>
</evidence>
<feature type="domain" description="Metalloprotease TldD/E N-terminal" evidence="6">
    <location>
        <begin position="22"/>
        <end position="78"/>
    </location>
</feature>
<dbReference type="GO" id="GO:0008237">
    <property type="term" value="F:metallopeptidase activity"/>
    <property type="evidence" value="ECO:0007669"/>
    <property type="project" value="UniProtKB-KW"/>
</dbReference>
<evidence type="ECO:0000256" key="4">
    <source>
        <dbReference type="ARBA" id="ARBA00023049"/>
    </source>
</evidence>
<organism evidence="9 10">
    <name type="scientific">candidate division TA06 bacterium</name>
    <dbReference type="NCBI Taxonomy" id="2250710"/>
    <lineage>
        <taxon>Bacteria</taxon>
        <taxon>Bacteria division TA06</taxon>
    </lineage>
</organism>
<dbReference type="Pfam" id="PF19289">
    <property type="entry name" value="PmbA_TldD_3rd"/>
    <property type="match status" value="1"/>
</dbReference>
<sequence>MKSYVKRYSGGFKVYPINDHFVDVRSEEEYPTEILIEDGEIKHALETPSSGIFIRILKNNRWFMTSTVKEQNIKAKIRELDELFGYSHKETINLEELLNPINESVIKYELLNPSKINLSDKIDLLKEYESVIKEYKEIETYRILYNDKYLLKRIKNSIGTDVEYDKAICGFTIDFRMRKNENTFFGRFSLGNNAIEHLKHNENKLIEYLQEAKEFLSAKPIKSGIYRTILSEAVAGLLIHEALGHRAESDFIISQEDNTIEWPVGKRVANRGVNIVDFGGMPASSGYSPFDDEGLLARKTYLIKDGRLNSRLHSLTTASQSNEEPTGNARSIDAEHEPIVRMTNTFIESGKVNFKDMMSDVKEGIYIKTVDHCFGISTYVLVPQMAYLIRNGKLREPVKISSIKGSIFKTLKNIEDVSNDFKLIFNVQDGCNKVNQKNLSVGFGGAKIKIKKMKVE</sequence>
<dbReference type="Pfam" id="PF01523">
    <property type="entry name" value="PmbA_TldD_1st"/>
    <property type="match status" value="1"/>
</dbReference>
<dbReference type="InterPro" id="IPR045570">
    <property type="entry name" value="Metalloprtase-TldD/E_cen_dom"/>
</dbReference>
<reference evidence="9 10" key="1">
    <citation type="submission" date="2018-06" db="EMBL/GenBank/DDBJ databases">
        <title>Extensive metabolic versatility and redundancy in microbially diverse, dynamic hydrothermal sediments.</title>
        <authorList>
            <person name="Dombrowski N."/>
            <person name="Teske A."/>
            <person name="Baker B.J."/>
        </authorList>
    </citation>
    <scope>NUCLEOTIDE SEQUENCE [LARGE SCALE GENOMIC DNA]</scope>
    <source>
        <strain evidence="9">B10_G13</strain>
    </source>
</reference>
<dbReference type="PANTHER" id="PTHR30624:SF0">
    <property type="entry name" value="METALLOPROTEASE SLR0863"/>
    <property type="match status" value="1"/>
</dbReference>
<gene>
    <name evidence="9" type="ORF">DRP43_04960</name>
</gene>
<dbReference type="Proteomes" id="UP000271125">
    <property type="component" value="Unassembled WGS sequence"/>
</dbReference>
<dbReference type="EMBL" id="QNBD01000229">
    <property type="protein sequence ID" value="RKX68930.1"/>
    <property type="molecule type" value="Genomic_DNA"/>
</dbReference>
<feature type="compositionally biased region" description="Polar residues" evidence="5">
    <location>
        <begin position="314"/>
        <end position="329"/>
    </location>
</feature>
<dbReference type="InterPro" id="IPR002510">
    <property type="entry name" value="Metalloprtase-TldD/E_N"/>
</dbReference>
<dbReference type="Pfam" id="PF19290">
    <property type="entry name" value="PmbA_TldD_2nd"/>
    <property type="match status" value="1"/>
</dbReference>
<evidence type="ECO:0000256" key="3">
    <source>
        <dbReference type="ARBA" id="ARBA00022801"/>
    </source>
</evidence>
<feature type="domain" description="Metalloprotease TldD/E central" evidence="8">
    <location>
        <begin position="112"/>
        <end position="187"/>
    </location>
</feature>
<comment type="similarity">
    <text evidence="1">Belongs to the peptidase U62 family.</text>
</comment>
<dbReference type="PANTHER" id="PTHR30624">
    <property type="entry name" value="UNCHARACTERIZED PROTEIN TLDD AND PMBA"/>
    <property type="match status" value="1"/>
</dbReference>
<keyword evidence="4" id="KW-0482">Metalloprotease</keyword>
<dbReference type="GO" id="GO:0006508">
    <property type="term" value="P:proteolysis"/>
    <property type="evidence" value="ECO:0007669"/>
    <property type="project" value="UniProtKB-KW"/>
</dbReference>
<dbReference type="Gene3D" id="3.30.2290.10">
    <property type="entry name" value="PmbA/TldD superfamily"/>
    <property type="match status" value="1"/>
</dbReference>
<keyword evidence="3" id="KW-0378">Hydrolase</keyword>
<feature type="region of interest" description="Disordered" evidence="5">
    <location>
        <begin position="314"/>
        <end position="335"/>
    </location>
</feature>
<evidence type="ECO:0000256" key="1">
    <source>
        <dbReference type="ARBA" id="ARBA00005836"/>
    </source>
</evidence>
<dbReference type="InterPro" id="IPR051463">
    <property type="entry name" value="Peptidase_U62_metallo"/>
</dbReference>
<comment type="caution">
    <text evidence="9">The sequence shown here is derived from an EMBL/GenBank/DDBJ whole genome shotgun (WGS) entry which is preliminary data.</text>
</comment>
<evidence type="ECO:0000256" key="5">
    <source>
        <dbReference type="SAM" id="MobiDB-lite"/>
    </source>
</evidence>
<proteinExistence type="inferred from homology"/>
<dbReference type="AlphaFoldDB" id="A0A660SG16"/>
<evidence type="ECO:0000259" key="8">
    <source>
        <dbReference type="Pfam" id="PF19290"/>
    </source>
</evidence>
<protein>
    <recommendedName>
        <fullName evidence="11">TldD/PmbA family protein</fullName>
    </recommendedName>
</protein>
<evidence type="ECO:0000256" key="2">
    <source>
        <dbReference type="ARBA" id="ARBA00022670"/>
    </source>
</evidence>
<name>A0A660SG16_UNCT6</name>
<evidence type="ECO:0000313" key="9">
    <source>
        <dbReference type="EMBL" id="RKX68930.1"/>
    </source>
</evidence>